<proteinExistence type="predicted"/>
<sequence length="89" mass="10078">MSGKGEVDGDAVWNRCKRDNSRYNDRAVLVVSVFTSPSNKWLPNNINTFNKKQVISSTRNIPFIFIVTFSSSSDTSVKDKEPDRKHVLS</sequence>
<name>A0A2P6N652_9EUKA</name>
<evidence type="ECO:0000313" key="3">
    <source>
        <dbReference type="Proteomes" id="UP000241769"/>
    </source>
</evidence>
<reference evidence="2 3" key="1">
    <citation type="journal article" date="2018" name="Genome Biol. Evol.">
        <title>Multiple Roots of Fruiting Body Formation in Amoebozoa.</title>
        <authorList>
            <person name="Hillmann F."/>
            <person name="Forbes G."/>
            <person name="Novohradska S."/>
            <person name="Ferling I."/>
            <person name="Riege K."/>
            <person name="Groth M."/>
            <person name="Westermann M."/>
            <person name="Marz M."/>
            <person name="Spaller T."/>
            <person name="Winckler T."/>
            <person name="Schaap P."/>
            <person name="Glockner G."/>
        </authorList>
    </citation>
    <scope>NUCLEOTIDE SEQUENCE [LARGE SCALE GENOMIC DNA]</scope>
    <source>
        <strain evidence="2 3">Jena</strain>
    </source>
</reference>
<evidence type="ECO:0000313" key="1">
    <source>
        <dbReference type="EMBL" id="PRP78630.1"/>
    </source>
</evidence>
<dbReference type="AlphaFoldDB" id="A0A2P6N652"/>
<keyword evidence="3" id="KW-1185">Reference proteome</keyword>
<dbReference type="Proteomes" id="UP000241769">
    <property type="component" value="Unassembled WGS sequence"/>
</dbReference>
<gene>
    <name evidence="2" type="ORF">PROFUN_08192</name>
    <name evidence="1" type="ORF">PROFUN_13504</name>
</gene>
<dbReference type="EMBL" id="MDYQ01000213">
    <property type="protein sequence ID" value="PRP78630.1"/>
    <property type="molecule type" value="Genomic_DNA"/>
</dbReference>
<evidence type="ECO:0000313" key="2">
    <source>
        <dbReference type="EMBL" id="PRP79431.1"/>
    </source>
</evidence>
<comment type="caution">
    <text evidence="2">The sequence shown here is derived from an EMBL/GenBank/DDBJ whole genome shotgun (WGS) entry which is preliminary data.</text>
</comment>
<organism evidence="2 3">
    <name type="scientific">Planoprotostelium fungivorum</name>
    <dbReference type="NCBI Taxonomy" id="1890364"/>
    <lineage>
        <taxon>Eukaryota</taxon>
        <taxon>Amoebozoa</taxon>
        <taxon>Evosea</taxon>
        <taxon>Variosea</taxon>
        <taxon>Cavosteliida</taxon>
        <taxon>Cavosteliaceae</taxon>
        <taxon>Planoprotostelium</taxon>
    </lineage>
</organism>
<dbReference type="InParanoid" id="A0A2P6N652"/>
<protein>
    <submittedName>
        <fullName evidence="2">Uncharacterized protein</fullName>
    </submittedName>
</protein>
<accession>A0A2P6N652</accession>
<dbReference type="EMBL" id="MDYQ01000184">
    <property type="protein sequence ID" value="PRP79431.1"/>
    <property type="molecule type" value="Genomic_DNA"/>
</dbReference>